<keyword evidence="3" id="KW-1185">Reference proteome</keyword>
<keyword evidence="1" id="KW-0472">Membrane</keyword>
<accession>A0ABQ7U895</accession>
<comment type="caution">
    <text evidence="2">The sequence shown here is derived from an EMBL/GenBank/DDBJ whole genome shotgun (WGS) entry which is preliminary data.</text>
</comment>
<gene>
    <name evidence="2" type="ORF">KY290_031134</name>
</gene>
<evidence type="ECO:0000256" key="1">
    <source>
        <dbReference type="SAM" id="Phobius"/>
    </source>
</evidence>
<feature type="transmembrane region" description="Helical" evidence="1">
    <location>
        <begin position="7"/>
        <end position="29"/>
    </location>
</feature>
<dbReference type="EMBL" id="JAIVGD010000023">
    <property type="protein sequence ID" value="KAH0743141.1"/>
    <property type="molecule type" value="Genomic_DNA"/>
</dbReference>
<reference evidence="2 3" key="1">
    <citation type="journal article" date="2021" name="bioRxiv">
        <title>Chromosome-scale and haplotype-resolved genome assembly of a tetraploid potato cultivar.</title>
        <authorList>
            <person name="Sun H."/>
            <person name="Jiao W.-B."/>
            <person name="Krause K."/>
            <person name="Campoy J.A."/>
            <person name="Goel M."/>
            <person name="Folz-Donahue K."/>
            <person name="Kukat C."/>
            <person name="Huettel B."/>
            <person name="Schneeberger K."/>
        </authorList>
    </citation>
    <scope>NUCLEOTIDE SEQUENCE [LARGE SCALE GENOMIC DNA]</scope>
    <source>
        <strain evidence="2">SolTubOtavaFocal</strain>
        <tissue evidence="2">Leaves</tissue>
    </source>
</reference>
<sequence length="98" mass="10574">MAGLDEVEVVVVVVDIIWVMVNLIIPWTFLNQTSTNTQMAAFIAKPNTISDPAWYPDSGATNHLTNDLNNVNIRGDYSGNEQIVVGSGNGEGPVGRET</sequence>
<evidence type="ECO:0000313" key="3">
    <source>
        <dbReference type="Proteomes" id="UP000826656"/>
    </source>
</evidence>
<proteinExistence type="predicted"/>
<dbReference type="Proteomes" id="UP000826656">
    <property type="component" value="Unassembled WGS sequence"/>
</dbReference>
<protein>
    <submittedName>
        <fullName evidence="2">Uncharacterized protein</fullName>
    </submittedName>
</protein>
<keyword evidence="1" id="KW-1133">Transmembrane helix</keyword>
<evidence type="ECO:0000313" key="2">
    <source>
        <dbReference type="EMBL" id="KAH0743141.1"/>
    </source>
</evidence>
<name>A0ABQ7U895_SOLTU</name>
<organism evidence="2 3">
    <name type="scientific">Solanum tuberosum</name>
    <name type="common">Potato</name>
    <dbReference type="NCBI Taxonomy" id="4113"/>
    <lineage>
        <taxon>Eukaryota</taxon>
        <taxon>Viridiplantae</taxon>
        <taxon>Streptophyta</taxon>
        <taxon>Embryophyta</taxon>
        <taxon>Tracheophyta</taxon>
        <taxon>Spermatophyta</taxon>
        <taxon>Magnoliopsida</taxon>
        <taxon>eudicotyledons</taxon>
        <taxon>Gunneridae</taxon>
        <taxon>Pentapetalae</taxon>
        <taxon>asterids</taxon>
        <taxon>lamiids</taxon>
        <taxon>Solanales</taxon>
        <taxon>Solanaceae</taxon>
        <taxon>Solanoideae</taxon>
        <taxon>Solaneae</taxon>
        <taxon>Solanum</taxon>
    </lineage>
</organism>
<keyword evidence="1" id="KW-0812">Transmembrane</keyword>